<dbReference type="EMBL" id="CAIF01000214">
    <property type="protein sequence ID" value="CCH45850.1"/>
    <property type="molecule type" value="Genomic_DNA"/>
</dbReference>
<dbReference type="Pfam" id="PF01370">
    <property type="entry name" value="Epimerase"/>
    <property type="match status" value="1"/>
</dbReference>
<dbReference type="InterPro" id="IPR036291">
    <property type="entry name" value="NAD(P)-bd_dom_sf"/>
</dbReference>
<dbReference type="GO" id="GO:0016616">
    <property type="term" value="F:oxidoreductase activity, acting on the CH-OH group of donors, NAD or NADP as acceptor"/>
    <property type="evidence" value="ECO:0007669"/>
    <property type="project" value="TreeGrafter"/>
</dbReference>
<comment type="caution">
    <text evidence="4">The sequence shown here is derived from an EMBL/GenBank/DDBJ whole genome shotgun (WGS) entry which is preliminary data.</text>
</comment>
<dbReference type="Proteomes" id="UP000009328">
    <property type="component" value="Unassembled WGS sequence"/>
</dbReference>
<feature type="domain" description="NAD-dependent epimerase/dehydratase" evidence="3">
    <location>
        <begin position="5"/>
        <end position="201"/>
    </location>
</feature>
<evidence type="ECO:0000313" key="5">
    <source>
        <dbReference type="Proteomes" id="UP000009328"/>
    </source>
</evidence>
<proteinExistence type="inferred from homology"/>
<protein>
    <submittedName>
        <fullName evidence="4">Oxidoreductase</fullName>
    </submittedName>
</protein>
<dbReference type="STRING" id="1206466.K0KKW3"/>
<dbReference type="PANTHER" id="PTHR10366:SF562">
    <property type="entry name" value="ALDEHYDE REDUCTASE II (AFU_ORTHOLOGUE AFUA_1G11360)"/>
    <property type="match status" value="1"/>
</dbReference>
<dbReference type="InterPro" id="IPR001509">
    <property type="entry name" value="Epimerase_deHydtase"/>
</dbReference>
<accession>K0KKW3</accession>
<dbReference type="HOGENOM" id="CLU_007383_9_2_1"/>
<evidence type="ECO:0000256" key="2">
    <source>
        <dbReference type="ARBA" id="ARBA00023445"/>
    </source>
</evidence>
<dbReference type="InterPro" id="IPR050425">
    <property type="entry name" value="NAD(P)_dehydrat-like"/>
</dbReference>
<gene>
    <name evidence="4" type="ORF">BN7_5436</name>
</gene>
<reference evidence="4 5" key="1">
    <citation type="journal article" date="2012" name="Eukaryot. Cell">
        <title>Draft genome sequence of Wickerhamomyces ciferrii NRRL Y-1031 F-60-10.</title>
        <authorList>
            <person name="Schneider J."/>
            <person name="Andrea H."/>
            <person name="Blom J."/>
            <person name="Jaenicke S."/>
            <person name="Ruckert C."/>
            <person name="Schorsch C."/>
            <person name="Szczepanowski R."/>
            <person name="Farwick M."/>
            <person name="Goesmann A."/>
            <person name="Puhler A."/>
            <person name="Schaffer S."/>
            <person name="Tauch A."/>
            <person name="Kohler T."/>
            <person name="Brinkrolf K."/>
        </authorList>
    </citation>
    <scope>NUCLEOTIDE SEQUENCE [LARGE SCALE GENOMIC DNA]</scope>
    <source>
        <strain evidence="5">ATCC 14091 / BCRC 22168 / CBS 111 / JCM 3599 / NBRC 0793 / NRRL Y-1031 F-60-10</strain>
    </source>
</reference>
<evidence type="ECO:0000259" key="3">
    <source>
        <dbReference type="Pfam" id="PF01370"/>
    </source>
</evidence>
<dbReference type="PANTHER" id="PTHR10366">
    <property type="entry name" value="NAD DEPENDENT EPIMERASE/DEHYDRATASE"/>
    <property type="match status" value="1"/>
</dbReference>
<dbReference type="AlphaFoldDB" id="K0KKW3"/>
<sequence>MSATLVTGANGFIAGHIVKELLQLGINVVGSVRSFNKAANLISVFPNEFKSGQLKFVEVDFNNKQEIESIFTKFPEINNVIHPAQNFGRNATTPEEYDKEIIQYTKNSIESIVDIVEKSSNKIERFVYFSSSIAVRGPNYDHEYVFTEQDFANLSHEDAIQSSLNAYTYAKVHAEKFILNQKSLKGIEYKIIVPPTVIGPPLYIWDNNESFDANNKHFYDVFKGKEPKRGVEWYADVRSIAKGAVKAADKRSTPSIENNRYVIVDGTENYYDSIPILLENFQNFNPGNWDELNFKGKTLNEDRKLAKRDLSISEKELGLKQIQYETTVIDTIKLIIKLDEQVSK</sequence>
<dbReference type="eggNOG" id="KOG1502">
    <property type="taxonomic scope" value="Eukaryota"/>
</dbReference>
<keyword evidence="5" id="KW-1185">Reference proteome</keyword>
<keyword evidence="1" id="KW-0560">Oxidoreductase</keyword>
<organism evidence="4 5">
    <name type="scientific">Wickerhamomyces ciferrii (strain ATCC 14091 / BCRC 22168 / CBS 111 / JCM 3599 / NBRC 0793 / NRRL Y-1031 F-60-10)</name>
    <name type="common">Yeast</name>
    <name type="synonym">Pichia ciferrii</name>
    <dbReference type="NCBI Taxonomy" id="1206466"/>
    <lineage>
        <taxon>Eukaryota</taxon>
        <taxon>Fungi</taxon>
        <taxon>Dikarya</taxon>
        <taxon>Ascomycota</taxon>
        <taxon>Saccharomycotina</taxon>
        <taxon>Saccharomycetes</taxon>
        <taxon>Phaffomycetales</taxon>
        <taxon>Wickerhamomycetaceae</taxon>
        <taxon>Wickerhamomyces</taxon>
    </lineage>
</organism>
<name>K0KKW3_WICCF</name>
<comment type="similarity">
    <text evidence="2">Belongs to the NAD(P)-dependent epimerase/dehydratase family. Dihydroflavonol-4-reductase subfamily.</text>
</comment>
<evidence type="ECO:0000313" key="4">
    <source>
        <dbReference type="EMBL" id="CCH45850.1"/>
    </source>
</evidence>
<dbReference type="InParanoid" id="K0KKW3"/>
<dbReference type="SUPFAM" id="SSF51735">
    <property type="entry name" value="NAD(P)-binding Rossmann-fold domains"/>
    <property type="match status" value="1"/>
</dbReference>
<dbReference type="Gene3D" id="3.40.50.720">
    <property type="entry name" value="NAD(P)-binding Rossmann-like Domain"/>
    <property type="match status" value="1"/>
</dbReference>
<evidence type="ECO:0000256" key="1">
    <source>
        <dbReference type="ARBA" id="ARBA00023002"/>
    </source>
</evidence>